<name>A0A210PC50_MIZYE</name>
<organism evidence="2 3">
    <name type="scientific">Mizuhopecten yessoensis</name>
    <name type="common">Japanese scallop</name>
    <name type="synonym">Patinopecten yessoensis</name>
    <dbReference type="NCBI Taxonomy" id="6573"/>
    <lineage>
        <taxon>Eukaryota</taxon>
        <taxon>Metazoa</taxon>
        <taxon>Spiralia</taxon>
        <taxon>Lophotrochozoa</taxon>
        <taxon>Mollusca</taxon>
        <taxon>Bivalvia</taxon>
        <taxon>Autobranchia</taxon>
        <taxon>Pteriomorphia</taxon>
        <taxon>Pectinida</taxon>
        <taxon>Pectinoidea</taxon>
        <taxon>Pectinidae</taxon>
        <taxon>Mizuhopecten</taxon>
    </lineage>
</organism>
<sequence>MARRKIPKEVQAVFDRYVSGTAKRLDEKEALDMLQTEFSLSADEAQIMFDSFDKDKNKIMSIWEFQQFYETAGSNATEAVKCFHDLDSDGSGKLDPEEARKGLEGMKTGTGRCLEEKEIDFFMKTASDDDGMLDIAMFVSLLHRLKLYKSPPPPKNVKCHVLGEK</sequence>
<dbReference type="OrthoDB" id="427950at2759"/>
<dbReference type="Gene3D" id="1.10.238.10">
    <property type="entry name" value="EF-hand"/>
    <property type="match status" value="1"/>
</dbReference>
<keyword evidence="3" id="KW-1185">Reference proteome</keyword>
<gene>
    <name evidence="2" type="ORF">KP79_PYT04191</name>
</gene>
<dbReference type="InterPro" id="IPR011992">
    <property type="entry name" value="EF-hand-dom_pair"/>
</dbReference>
<reference evidence="2 3" key="1">
    <citation type="journal article" date="2017" name="Nat. Ecol. Evol.">
        <title>Scallop genome provides insights into evolution of bilaterian karyotype and development.</title>
        <authorList>
            <person name="Wang S."/>
            <person name="Zhang J."/>
            <person name="Jiao W."/>
            <person name="Li J."/>
            <person name="Xun X."/>
            <person name="Sun Y."/>
            <person name="Guo X."/>
            <person name="Huan P."/>
            <person name="Dong B."/>
            <person name="Zhang L."/>
            <person name="Hu X."/>
            <person name="Sun X."/>
            <person name="Wang J."/>
            <person name="Zhao C."/>
            <person name="Wang Y."/>
            <person name="Wang D."/>
            <person name="Huang X."/>
            <person name="Wang R."/>
            <person name="Lv J."/>
            <person name="Li Y."/>
            <person name="Zhang Z."/>
            <person name="Liu B."/>
            <person name="Lu W."/>
            <person name="Hui Y."/>
            <person name="Liang J."/>
            <person name="Zhou Z."/>
            <person name="Hou R."/>
            <person name="Li X."/>
            <person name="Liu Y."/>
            <person name="Li H."/>
            <person name="Ning X."/>
            <person name="Lin Y."/>
            <person name="Zhao L."/>
            <person name="Xing Q."/>
            <person name="Dou J."/>
            <person name="Li Y."/>
            <person name="Mao J."/>
            <person name="Guo H."/>
            <person name="Dou H."/>
            <person name="Li T."/>
            <person name="Mu C."/>
            <person name="Jiang W."/>
            <person name="Fu Q."/>
            <person name="Fu X."/>
            <person name="Miao Y."/>
            <person name="Liu J."/>
            <person name="Yu Q."/>
            <person name="Li R."/>
            <person name="Liao H."/>
            <person name="Li X."/>
            <person name="Kong Y."/>
            <person name="Jiang Z."/>
            <person name="Chourrout D."/>
            <person name="Li R."/>
            <person name="Bao Z."/>
        </authorList>
    </citation>
    <scope>NUCLEOTIDE SEQUENCE [LARGE SCALE GENOMIC DNA]</scope>
    <source>
        <strain evidence="2 3">PY_sf001</strain>
    </source>
</reference>
<dbReference type="GO" id="GO:0005509">
    <property type="term" value="F:calcium ion binding"/>
    <property type="evidence" value="ECO:0007669"/>
    <property type="project" value="InterPro"/>
</dbReference>
<dbReference type="STRING" id="6573.A0A210PC50"/>
<dbReference type="PROSITE" id="PS50222">
    <property type="entry name" value="EF_HAND_2"/>
    <property type="match status" value="1"/>
</dbReference>
<dbReference type="SMART" id="SM00054">
    <property type="entry name" value="EFh"/>
    <property type="match status" value="2"/>
</dbReference>
<evidence type="ECO:0000259" key="1">
    <source>
        <dbReference type="PROSITE" id="PS50222"/>
    </source>
</evidence>
<protein>
    <recommendedName>
        <fullName evidence="1">EF-hand domain-containing protein</fullName>
    </recommendedName>
</protein>
<proteinExistence type="predicted"/>
<dbReference type="EMBL" id="NEDP02082657">
    <property type="protein sequence ID" value="OWF34085.1"/>
    <property type="molecule type" value="Genomic_DNA"/>
</dbReference>
<dbReference type="InterPro" id="IPR002048">
    <property type="entry name" value="EF_hand_dom"/>
</dbReference>
<dbReference type="AlphaFoldDB" id="A0A210PC50"/>
<feature type="domain" description="EF-hand" evidence="1">
    <location>
        <begin position="74"/>
        <end position="109"/>
    </location>
</feature>
<accession>A0A210PC50</accession>
<evidence type="ECO:0000313" key="2">
    <source>
        <dbReference type="EMBL" id="OWF34085.1"/>
    </source>
</evidence>
<comment type="caution">
    <text evidence="2">The sequence shown here is derived from an EMBL/GenBank/DDBJ whole genome shotgun (WGS) entry which is preliminary data.</text>
</comment>
<dbReference type="Proteomes" id="UP000242188">
    <property type="component" value="Unassembled WGS sequence"/>
</dbReference>
<dbReference type="SUPFAM" id="SSF47473">
    <property type="entry name" value="EF-hand"/>
    <property type="match status" value="1"/>
</dbReference>
<evidence type="ECO:0000313" key="3">
    <source>
        <dbReference type="Proteomes" id="UP000242188"/>
    </source>
</evidence>